<evidence type="ECO:0000256" key="1">
    <source>
        <dbReference type="ARBA" id="ARBA00022908"/>
    </source>
</evidence>
<dbReference type="eggNOG" id="COG0582">
    <property type="taxonomic scope" value="Bacteria"/>
</dbReference>
<dbReference type="GO" id="GO:0003677">
    <property type="term" value="F:DNA binding"/>
    <property type="evidence" value="ECO:0007669"/>
    <property type="project" value="UniProtKB-UniRule"/>
</dbReference>
<accession>G9EQ97</accession>
<sequence>MSRSNNTKLKSRVNVVTIINQLKTMSRKNTLIKSINQYLDYNNQGSYKQRQLRRFVLIKTIEDFYCLRCVPPTWYAVTANHVRQLVIHWQDNGLKSPTIMNYLICLRSFFNMLNHPIEHIDNKSLGLTKSHNTSKPRVDRDKILNELQNPIAKILFGLQSYFGLTISEAIKLTPDVHITENELWVTRDISSNSKDRIVPIQSQIQRELILLIMQLLKPSESWLKQMDESYIRLAYQYGLTAIGLSTRVQYRYLYAQGRLNELTHLIPKEKVLRIKEEMSITAASTIWNYCHE</sequence>
<evidence type="ECO:0000259" key="4">
    <source>
        <dbReference type="PROSITE" id="PS51900"/>
    </source>
</evidence>
<evidence type="ECO:0000313" key="6">
    <source>
        <dbReference type="Proteomes" id="UP000002770"/>
    </source>
</evidence>
<evidence type="ECO:0000256" key="2">
    <source>
        <dbReference type="ARBA" id="ARBA00023125"/>
    </source>
</evidence>
<feature type="domain" description="Core-binding (CB)" evidence="4">
    <location>
        <begin position="29"/>
        <end position="114"/>
    </location>
</feature>
<dbReference type="InterPro" id="IPR011010">
    <property type="entry name" value="DNA_brk_join_enz"/>
</dbReference>
<dbReference type="GO" id="GO:0015074">
    <property type="term" value="P:DNA integration"/>
    <property type="evidence" value="ECO:0007669"/>
    <property type="project" value="UniProtKB-KW"/>
</dbReference>
<evidence type="ECO:0000313" key="5">
    <source>
        <dbReference type="EMBL" id="EHL30492.1"/>
    </source>
</evidence>
<dbReference type="EMBL" id="JH413829">
    <property type="protein sequence ID" value="EHL30492.1"/>
    <property type="molecule type" value="Genomic_DNA"/>
</dbReference>
<dbReference type="STRING" id="658187.LDG_7444"/>
<name>G9EQ97_9GAMM</name>
<dbReference type="Proteomes" id="UP000002770">
    <property type="component" value="Unassembled WGS sequence"/>
</dbReference>
<dbReference type="AlphaFoldDB" id="G9EQ97"/>
<dbReference type="InterPro" id="IPR010998">
    <property type="entry name" value="Integrase_recombinase_N"/>
</dbReference>
<dbReference type="SUPFAM" id="SSF56349">
    <property type="entry name" value="DNA breaking-rejoining enzymes"/>
    <property type="match status" value="1"/>
</dbReference>
<evidence type="ECO:0000256" key="3">
    <source>
        <dbReference type="PROSITE-ProRule" id="PRU01248"/>
    </source>
</evidence>
<keyword evidence="6" id="KW-1185">Reference proteome</keyword>
<reference evidence="5 6" key="1">
    <citation type="journal article" date="2011" name="BMC Genomics">
        <title>Insight into cross-talk between intra-amoebal pathogens.</title>
        <authorList>
            <person name="Gimenez G."/>
            <person name="Bertelli C."/>
            <person name="Moliner C."/>
            <person name="Robert C."/>
            <person name="Raoult D."/>
            <person name="Fournier P.E."/>
            <person name="Greub G."/>
        </authorList>
    </citation>
    <scope>NUCLEOTIDE SEQUENCE [LARGE SCALE GENOMIC DNA]</scope>
    <source>
        <strain evidence="5 6">LLAP12</strain>
    </source>
</reference>
<dbReference type="InParanoid" id="G9EQ97"/>
<organism evidence="5 6">
    <name type="scientific">Legionella drancourtii LLAP12</name>
    <dbReference type="NCBI Taxonomy" id="658187"/>
    <lineage>
        <taxon>Bacteria</taxon>
        <taxon>Pseudomonadati</taxon>
        <taxon>Pseudomonadota</taxon>
        <taxon>Gammaproteobacteria</taxon>
        <taxon>Legionellales</taxon>
        <taxon>Legionellaceae</taxon>
        <taxon>Legionella</taxon>
    </lineage>
</organism>
<dbReference type="InterPro" id="IPR044068">
    <property type="entry name" value="CB"/>
</dbReference>
<protein>
    <recommendedName>
        <fullName evidence="4">Core-binding (CB) domain-containing protein</fullName>
    </recommendedName>
</protein>
<keyword evidence="1" id="KW-0229">DNA integration</keyword>
<proteinExistence type="predicted"/>
<keyword evidence="2 3" id="KW-0238">DNA-binding</keyword>
<gene>
    <name evidence="5" type="ORF">LDG_7444</name>
</gene>
<dbReference type="HOGENOM" id="CLU_1033631_0_0_6"/>
<dbReference type="Gene3D" id="1.10.150.130">
    <property type="match status" value="1"/>
</dbReference>
<dbReference type="PROSITE" id="PS51900">
    <property type="entry name" value="CB"/>
    <property type="match status" value="1"/>
</dbReference>